<reference evidence="2" key="1">
    <citation type="submission" date="2024-05" db="EMBL/GenBank/DDBJ databases">
        <title>Pontimicrobium maritimus sp. nov., isolated form sea water.</title>
        <authorList>
            <person name="Muhammad N."/>
            <person name="Vuong T.Q."/>
            <person name="Han H.L."/>
            <person name="Kim S.-G."/>
        </authorList>
    </citation>
    <scope>NUCLEOTIDE SEQUENCE</scope>
    <source>
        <strain evidence="2">SW4</strain>
    </source>
</reference>
<feature type="chain" id="PRO_5043750288" description="DUF4412 domain-containing protein" evidence="1">
    <location>
        <begin position="22"/>
        <end position="222"/>
    </location>
</feature>
<dbReference type="AlphaFoldDB" id="A0AAU7BQS4"/>
<dbReference type="EMBL" id="CP157199">
    <property type="protein sequence ID" value="XBG60345.1"/>
    <property type="molecule type" value="Genomic_DNA"/>
</dbReference>
<keyword evidence="1" id="KW-0732">Signal</keyword>
<gene>
    <name evidence="2" type="ORF">ABGB03_10810</name>
</gene>
<evidence type="ECO:0000256" key="1">
    <source>
        <dbReference type="SAM" id="SignalP"/>
    </source>
</evidence>
<proteinExistence type="predicted"/>
<name>A0AAU7BQS4_9FLAO</name>
<evidence type="ECO:0008006" key="3">
    <source>
        <dbReference type="Google" id="ProtNLM"/>
    </source>
</evidence>
<protein>
    <recommendedName>
        <fullName evidence="3">DUF4412 domain-containing protein</fullName>
    </recommendedName>
</protein>
<accession>A0AAU7BQS4</accession>
<feature type="signal peptide" evidence="1">
    <location>
        <begin position="1"/>
        <end position="21"/>
    </location>
</feature>
<dbReference type="RefSeq" id="WP_347922529.1">
    <property type="nucleotide sequence ID" value="NZ_CP157199.1"/>
</dbReference>
<evidence type="ECO:0000313" key="2">
    <source>
        <dbReference type="EMBL" id="XBG60345.1"/>
    </source>
</evidence>
<sequence>MKKVLVLVVALTLSVVGYSQSKINEGKLIVTQKMSSDNEQANAQIASMGNTTSTTYFKGKKSRTEASSPMTGDMIVIADGATNEMITYMNNPMLGKKYVKGSMDDSQVDSSKVTVKKGDKTKTILGYECQQYFLTAEVQGQTMEMELYTTEAIDAYSQQTTALGVDVGGFPLYSTINVSQMGMKLTITSEVTEINEETVSDDKFSMTILEGYEEMAQPEIKN</sequence>
<organism evidence="2">
    <name type="scientific">Pontimicrobium sp. SW4</name>
    <dbReference type="NCBI Taxonomy" id="3153519"/>
    <lineage>
        <taxon>Bacteria</taxon>
        <taxon>Pseudomonadati</taxon>
        <taxon>Bacteroidota</taxon>
        <taxon>Flavobacteriia</taxon>
        <taxon>Flavobacteriales</taxon>
        <taxon>Flavobacteriaceae</taxon>
        <taxon>Pontimicrobium</taxon>
    </lineage>
</organism>